<comment type="caution">
    <text evidence="1">The sequence shown here is derived from an EMBL/GenBank/DDBJ whole genome shotgun (WGS) entry which is preliminary data.</text>
</comment>
<gene>
    <name evidence="1" type="ORF">Vretifemale_630</name>
</gene>
<proteinExistence type="predicted"/>
<organism evidence="1 2">
    <name type="scientific">Volvox reticuliferus</name>
    <dbReference type="NCBI Taxonomy" id="1737510"/>
    <lineage>
        <taxon>Eukaryota</taxon>
        <taxon>Viridiplantae</taxon>
        <taxon>Chlorophyta</taxon>
        <taxon>core chlorophytes</taxon>
        <taxon>Chlorophyceae</taxon>
        <taxon>CS clade</taxon>
        <taxon>Chlamydomonadales</taxon>
        <taxon>Volvocaceae</taxon>
        <taxon>Volvox</taxon>
    </lineage>
</organism>
<sequence length="113" mass="12664">MRQRSYTLYEHINTNRAVTIELSNITLFQLPNGRIPHLSVYCSTWSRRTIPYGSKYSWYGTVIQYGPSRPATASLILFPPSVLSKLLPTGTVFPSRVASEGSISLPKDAAHQH</sequence>
<feature type="non-terminal residue" evidence="1">
    <location>
        <position position="113"/>
    </location>
</feature>
<keyword evidence="2" id="KW-1185">Reference proteome</keyword>
<evidence type="ECO:0000313" key="2">
    <source>
        <dbReference type="Proteomes" id="UP000747110"/>
    </source>
</evidence>
<dbReference type="AlphaFoldDB" id="A0A8J4BX63"/>
<reference evidence="1" key="1">
    <citation type="journal article" date="2021" name="Proc. Natl. Acad. Sci. U.S.A.">
        <title>Three genomes in the algal genus Volvox reveal the fate of a haploid sex-determining region after a transition to homothallism.</title>
        <authorList>
            <person name="Yamamoto K."/>
            <person name="Hamaji T."/>
            <person name="Kawai-Toyooka H."/>
            <person name="Matsuzaki R."/>
            <person name="Takahashi F."/>
            <person name="Nishimura Y."/>
            <person name="Kawachi M."/>
            <person name="Noguchi H."/>
            <person name="Minakuchi Y."/>
            <person name="Umen J.G."/>
            <person name="Toyoda A."/>
            <person name="Nozaki H."/>
        </authorList>
    </citation>
    <scope>NUCLEOTIDE SEQUENCE</scope>
    <source>
        <strain evidence="1">NIES-3786</strain>
    </source>
</reference>
<dbReference type="EMBL" id="BNCP01000001">
    <property type="protein sequence ID" value="GIL69818.1"/>
    <property type="molecule type" value="Genomic_DNA"/>
</dbReference>
<evidence type="ECO:0000313" key="1">
    <source>
        <dbReference type="EMBL" id="GIL69818.1"/>
    </source>
</evidence>
<protein>
    <submittedName>
        <fullName evidence="1">Uncharacterized protein</fullName>
    </submittedName>
</protein>
<dbReference type="Proteomes" id="UP000747110">
    <property type="component" value="Unassembled WGS sequence"/>
</dbReference>
<name>A0A8J4BX63_9CHLO</name>
<accession>A0A8J4BX63</accession>